<dbReference type="InterPro" id="IPR037914">
    <property type="entry name" value="SpoVT-AbrB_sf"/>
</dbReference>
<organism evidence="3">
    <name type="scientific">Desulfofervidus auxilii</name>
    <dbReference type="NCBI Taxonomy" id="1621989"/>
    <lineage>
        <taxon>Bacteria</taxon>
        <taxon>Pseudomonadati</taxon>
        <taxon>Thermodesulfobacteriota</taxon>
        <taxon>Candidatus Desulfofervidia</taxon>
        <taxon>Candidatus Desulfofervidales</taxon>
        <taxon>Candidatus Desulfofervidaceae</taxon>
        <taxon>Candidatus Desulfofervidus</taxon>
    </lineage>
</organism>
<dbReference type="InterPro" id="IPR007159">
    <property type="entry name" value="SpoVT-AbrB_dom"/>
</dbReference>
<dbReference type="NCBIfam" id="TIGR01439">
    <property type="entry name" value="lp_hng_hel_AbrB"/>
    <property type="match status" value="1"/>
</dbReference>
<feature type="domain" description="SpoVT-AbrB" evidence="2">
    <location>
        <begin position="1"/>
        <end position="46"/>
    </location>
</feature>
<protein>
    <submittedName>
        <fullName evidence="3">AbrB/MazE/SpoVT family DNA-binding domain-containing protein</fullName>
    </submittedName>
</protein>
<dbReference type="Pfam" id="PF04014">
    <property type="entry name" value="MazE_antitoxin"/>
    <property type="match status" value="1"/>
</dbReference>
<proteinExistence type="predicted"/>
<name>A0A7C1ZFK9_DESA2</name>
<evidence type="ECO:0000256" key="1">
    <source>
        <dbReference type="PROSITE-ProRule" id="PRU01076"/>
    </source>
</evidence>
<gene>
    <name evidence="3" type="ORF">ENI35_07390</name>
</gene>
<comment type="caution">
    <text evidence="3">The sequence shown here is derived from an EMBL/GenBank/DDBJ whole genome shotgun (WGS) entry which is preliminary data.</text>
</comment>
<accession>A0A7C1ZFK9</accession>
<reference evidence="3" key="1">
    <citation type="journal article" date="2020" name="mSystems">
        <title>Genome- and Community-Level Interaction Insights into Carbon Utilization and Element Cycling Functions of Hydrothermarchaeota in Hydrothermal Sediment.</title>
        <authorList>
            <person name="Zhou Z."/>
            <person name="Liu Y."/>
            <person name="Xu W."/>
            <person name="Pan J."/>
            <person name="Luo Z.H."/>
            <person name="Li M."/>
        </authorList>
    </citation>
    <scope>NUCLEOTIDE SEQUENCE [LARGE SCALE GENOMIC DNA]</scope>
    <source>
        <strain evidence="3">HyVt-389</strain>
    </source>
</reference>
<dbReference type="EMBL" id="DRIH01000268">
    <property type="protein sequence ID" value="HEC68610.1"/>
    <property type="molecule type" value="Genomic_DNA"/>
</dbReference>
<dbReference type="Gene3D" id="2.10.260.10">
    <property type="match status" value="1"/>
</dbReference>
<sequence>MVKVTISAKYQVVIPKQIRQSLNLKKGQKMIVLVKDGIINLLPEKPLSEMKGVFKGMDIKDLREERERA</sequence>
<dbReference type="Proteomes" id="UP000885738">
    <property type="component" value="Unassembled WGS sequence"/>
</dbReference>
<evidence type="ECO:0000313" key="3">
    <source>
        <dbReference type="EMBL" id="HEC68610.1"/>
    </source>
</evidence>
<dbReference type="AlphaFoldDB" id="A0A7C1ZFK9"/>
<dbReference type="PROSITE" id="PS51740">
    <property type="entry name" value="SPOVT_ABRB"/>
    <property type="match status" value="1"/>
</dbReference>
<dbReference type="SUPFAM" id="SSF89447">
    <property type="entry name" value="AbrB/MazE/MraZ-like"/>
    <property type="match status" value="1"/>
</dbReference>
<keyword evidence="1 3" id="KW-0238">DNA-binding</keyword>
<dbReference type="GO" id="GO:0003677">
    <property type="term" value="F:DNA binding"/>
    <property type="evidence" value="ECO:0007669"/>
    <property type="project" value="UniProtKB-UniRule"/>
</dbReference>
<dbReference type="SMART" id="SM00966">
    <property type="entry name" value="SpoVT_AbrB"/>
    <property type="match status" value="1"/>
</dbReference>
<evidence type="ECO:0000259" key="2">
    <source>
        <dbReference type="PROSITE" id="PS51740"/>
    </source>
</evidence>